<organism evidence="1 2">
    <name type="scientific">Prosthecobacter vanneervenii</name>
    <dbReference type="NCBI Taxonomy" id="48466"/>
    <lineage>
        <taxon>Bacteria</taxon>
        <taxon>Pseudomonadati</taxon>
        <taxon>Verrucomicrobiota</taxon>
        <taxon>Verrucomicrobiia</taxon>
        <taxon>Verrucomicrobiales</taxon>
        <taxon>Verrucomicrobiaceae</taxon>
        <taxon>Prosthecobacter</taxon>
    </lineage>
</organism>
<evidence type="ECO:0000313" key="2">
    <source>
        <dbReference type="Proteomes" id="UP000590740"/>
    </source>
</evidence>
<keyword evidence="2" id="KW-1185">Reference proteome</keyword>
<proteinExistence type="predicted"/>
<comment type="caution">
    <text evidence="1">The sequence shown here is derived from an EMBL/GenBank/DDBJ whole genome shotgun (WGS) entry which is preliminary data.</text>
</comment>
<sequence>MSEIPPSHSDEGYDFEIIRRVWGLAQVIPGNDPEVWRKDEFGAWIHRADYRNRHSDYGWEIADYGYSRRSLGLASLRPMQWQNYLDFMVAARNQAVITADGLRNARRLL</sequence>
<dbReference type="Proteomes" id="UP000590740">
    <property type="component" value="Unassembled WGS sequence"/>
</dbReference>
<gene>
    <name evidence="1" type="ORF">HNQ65_002500</name>
</gene>
<dbReference type="RefSeq" id="WP_184339823.1">
    <property type="nucleotide sequence ID" value="NZ_JACHIG010000004.1"/>
</dbReference>
<name>A0A7W7YB21_9BACT</name>
<accession>A0A7W7YB21</accession>
<reference evidence="1 2" key="1">
    <citation type="submission" date="2020-08" db="EMBL/GenBank/DDBJ databases">
        <title>Genomic Encyclopedia of Type Strains, Phase IV (KMG-IV): sequencing the most valuable type-strain genomes for metagenomic binning, comparative biology and taxonomic classification.</title>
        <authorList>
            <person name="Goeker M."/>
        </authorList>
    </citation>
    <scope>NUCLEOTIDE SEQUENCE [LARGE SCALE GENOMIC DNA]</scope>
    <source>
        <strain evidence="1 2">DSM 12252</strain>
    </source>
</reference>
<dbReference type="EMBL" id="JACHIG010000004">
    <property type="protein sequence ID" value="MBB5032918.1"/>
    <property type="molecule type" value="Genomic_DNA"/>
</dbReference>
<evidence type="ECO:0000313" key="1">
    <source>
        <dbReference type="EMBL" id="MBB5032918.1"/>
    </source>
</evidence>
<protein>
    <submittedName>
        <fullName evidence="1">Uncharacterized protein</fullName>
    </submittedName>
</protein>
<dbReference type="AlphaFoldDB" id="A0A7W7YB21"/>